<keyword evidence="2" id="KW-1185">Reference proteome</keyword>
<accession>A0AA35LI40</accession>
<dbReference type="AlphaFoldDB" id="A0AA35LI40"/>
<evidence type="ECO:0000313" key="2">
    <source>
        <dbReference type="Proteomes" id="UP001178461"/>
    </source>
</evidence>
<protein>
    <submittedName>
        <fullName evidence="1">Uncharacterized protein</fullName>
    </submittedName>
</protein>
<proteinExistence type="predicted"/>
<organism evidence="1 2">
    <name type="scientific">Podarcis lilfordi</name>
    <name type="common">Lilford's wall lizard</name>
    <dbReference type="NCBI Taxonomy" id="74358"/>
    <lineage>
        <taxon>Eukaryota</taxon>
        <taxon>Metazoa</taxon>
        <taxon>Chordata</taxon>
        <taxon>Craniata</taxon>
        <taxon>Vertebrata</taxon>
        <taxon>Euteleostomi</taxon>
        <taxon>Lepidosauria</taxon>
        <taxon>Squamata</taxon>
        <taxon>Bifurcata</taxon>
        <taxon>Unidentata</taxon>
        <taxon>Episquamata</taxon>
        <taxon>Laterata</taxon>
        <taxon>Lacertibaenia</taxon>
        <taxon>Lacertidae</taxon>
        <taxon>Podarcis</taxon>
    </lineage>
</organism>
<gene>
    <name evidence="1" type="ORF">PODLI_1B040932</name>
</gene>
<evidence type="ECO:0000313" key="1">
    <source>
        <dbReference type="EMBL" id="CAI5796715.1"/>
    </source>
</evidence>
<dbReference type="Proteomes" id="UP001178461">
    <property type="component" value="Chromosome 17"/>
</dbReference>
<name>A0AA35LI40_9SAUR</name>
<dbReference type="EMBL" id="OX395142">
    <property type="protein sequence ID" value="CAI5796715.1"/>
    <property type="molecule type" value="Genomic_DNA"/>
</dbReference>
<reference evidence="1" key="1">
    <citation type="submission" date="2022-12" db="EMBL/GenBank/DDBJ databases">
        <authorList>
            <person name="Alioto T."/>
            <person name="Alioto T."/>
            <person name="Gomez Garrido J."/>
        </authorList>
    </citation>
    <scope>NUCLEOTIDE SEQUENCE</scope>
</reference>
<sequence>MQPIFALNKTRFQLITVTTELFSSLNALFATCADNSLYSSLYHQCKSLYITLECLPSGFCVPSLSVTGADVRSGLGPHHTLSPVTVQHSISGISAIILTPHKNNTDIFVILSYPCSQC</sequence>